<dbReference type="Gene3D" id="1.25.40.390">
    <property type="match status" value="1"/>
</dbReference>
<organism evidence="8 9">
    <name type="scientific">Pedobacter metabolipauper</name>
    <dbReference type="NCBI Taxonomy" id="425513"/>
    <lineage>
        <taxon>Bacteria</taxon>
        <taxon>Pseudomonadati</taxon>
        <taxon>Bacteroidota</taxon>
        <taxon>Sphingobacteriia</taxon>
        <taxon>Sphingobacteriales</taxon>
        <taxon>Sphingobacteriaceae</taxon>
        <taxon>Pedobacter</taxon>
    </lineage>
</organism>
<protein>
    <submittedName>
        <fullName evidence="8">Putative outer membrane starch-binding protein</fullName>
    </submittedName>
</protein>
<evidence type="ECO:0000256" key="3">
    <source>
        <dbReference type="ARBA" id="ARBA00022729"/>
    </source>
</evidence>
<feature type="domain" description="RagB/SusD" evidence="6">
    <location>
        <begin position="303"/>
        <end position="599"/>
    </location>
</feature>
<comment type="similarity">
    <text evidence="2">Belongs to the SusD family.</text>
</comment>
<sequence length="601" mass="67534">MIKNILKYTEMKKFFLWFIPAAIIFAGCKKLDQVPEDTATRGAVFGSEKGLELYANSFYRLLPNASDAHKGDAMSDYAARSQAPDFLIAGAFGPRQSNGWDWDGLRNINYFLENNKDPNVPASVRQQYTALARFFRAYFYYAKVRRFGDVPWINKTFKVDDPDLYKGRDTRSLVMDSVLADLNYACDNITRTSDNSRSLITKYVALGFKSRVCLYEGTYRKYHTEANLAGSAAQWLGEAASSAEKVMNEGGFALNTAGGDLSYRNLFISTAPVATEVMLASVVDANLAVYNDANWWWTSATYGSRISFTRTFINTYLNIDGTPFTDKAGYQTMVFKDEVKNRDKRLQQTIRMGDYKRINGGTPEAAPPIFSYTYTGYQPIKWVLDDTKYDGGGLNINSISLMRYAEVLLNYAEAKSELGTFTDADWAKTIGALRRRAGITGGLTTKPVAIDPYMLANYFPAITDASLMEIRRERGIELTLEGLRFDDIVRWKRGELMTKVWNGFYVPALNVPMDLNEDGKLDVCFYQVMPANPVAGVTYINVAATISAGQNPQRLSNDTSGELTWLTGTQRVFTDKNYLYPIPETDRLFNPALGQNPGWTQ</sequence>
<keyword evidence="9" id="KW-1185">Reference proteome</keyword>
<dbReference type="Pfam" id="PF14322">
    <property type="entry name" value="SusD-like_3"/>
    <property type="match status" value="1"/>
</dbReference>
<gene>
    <name evidence="8" type="ORF">ATK78_0406</name>
</gene>
<name>A0A4R6T120_9SPHI</name>
<evidence type="ECO:0000313" key="9">
    <source>
        <dbReference type="Proteomes" id="UP000295620"/>
    </source>
</evidence>
<dbReference type="InterPro" id="IPR012944">
    <property type="entry name" value="SusD_RagB_dom"/>
</dbReference>
<dbReference type="EMBL" id="SNYC01000003">
    <property type="protein sequence ID" value="TDQ11288.1"/>
    <property type="molecule type" value="Genomic_DNA"/>
</dbReference>
<dbReference type="GO" id="GO:0009279">
    <property type="term" value="C:cell outer membrane"/>
    <property type="evidence" value="ECO:0007669"/>
    <property type="project" value="UniProtKB-SubCell"/>
</dbReference>
<dbReference type="PROSITE" id="PS51257">
    <property type="entry name" value="PROKAR_LIPOPROTEIN"/>
    <property type="match status" value="1"/>
</dbReference>
<reference evidence="8 9" key="1">
    <citation type="submission" date="2019-03" db="EMBL/GenBank/DDBJ databases">
        <title>Genomic Encyclopedia of Archaeal and Bacterial Type Strains, Phase II (KMG-II): from individual species to whole genera.</title>
        <authorList>
            <person name="Goeker M."/>
        </authorList>
    </citation>
    <scope>NUCLEOTIDE SEQUENCE [LARGE SCALE GENOMIC DNA]</scope>
    <source>
        <strain evidence="8 9">DSM 19035</strain>
    </source>
</reference>
<evidence type="ECO:0000313" key="8">
    <source>
        <dbReference type="EMBL" id="TDQ11288.1"/>
    </source>
</evidence>
<feature type="domain" description="SusD-like N-terminal" evidence="7">
    <location>
        <begin position="105"/>
        <end position="214"/>
    </location>
</feature>
<dbReference type="SUPFAM" id="SSF48452">
    <property type="entry name" value="TPR-like"/>
    <property type="match status" value="1"/>
</dbReference>
<evidence type="ECO:0000259" key="6">
    <source>
        <dbReference type="Pfam" id="PF07980"/>
    </source>
</evidence>
<evidence type="ECO:0000256" key="2">
    <source>
        <dbReference type="ARBA" id="ARBA00006275"/>
    </source>
</evidence>
<keyword evidence="5" id="KW-0998">Cell outer membrane</keyword>
<keyword evidence="4" id="KW-0472">Membrane</keyword>
<dbReference type="Proteomes" id="UP000295620">
    <property type="component" value="Unassembled WGS sequence"/>
</dbReference>
<proteinExistence type="inferred from homology"/>
<evidence type="ECO:0000256" key="1">
    <source>
        <dbReference type="ARBA" id="ARBA00004442"/>
    </source>
</evidence>
<keyword evidence="3" id="KW-0732">Signal</keyword>
<dbReference type="AlphaFoldDB" id="A0A4R6T120"/>
<evidence type="ECO:0000259" key="7">
    <source>
        <dbReference type="Pfam" id="PF14322"/>
    </source>
</evidence>
<dbReference type="InterPro" id="IPR033985">
    <property type="entry name" value="SusD-like_N"/>
</dbReference>
<evidence type="ECO:0000256" key="5">
    <source>
        <dbReference type="ARBA" id="ARBA00023237"/>
    </source>
</evidence>
<accession>A0A4R6T120</accession>
<evidence type="ECO:0000256" key="4">
    <source>
        <dbReference type="ARBA" id="ARBA00023136"/>
    </source>
</evidence>
<comment type="subcellular location">
    <subcellularLocation>
        <location evidence="1">Cell outer membrane</location>
    </subcellularLocation>
</comment>
<dbReference type="InterPro" id="IPR011990">
    <property type="entry name" value="TPR-like_helical_dom_sf"/>
</dbReference>
<dbReference type="Pfam" id="PF07980">
    <property type="entry name" value="SusD_RagB"/>
    <property type="match status" value="1"/>
</dbReference>
<comment type="caution">
    <text evidence="8">The sequence shown here is derived from an EMBL/GenBank/DDBJ whole genome shotgun (WGS) entry which is preliminary data.</text>
</comment>